<comment type="function">
    <text evidence="1 13">Essential for recycling GMP and indirectly, cGMP.</text>
</comment>
<dbReference type="PANTHER" id="PTHR23117:SF13">
    <property type="entry name" value="GUANYLATE KINASE"/>
    <property type="match status" value="1"/>
</dbReference>
<dbReference type="CDD" id="cd00071">
    <property type="entry name" value="GMPK"/>
    <property type="match status" value="1"/>
</dbReference>
<gene>
    <name evidence="13" type="primary">gmk</name>
    <name evidence="15" type="ORF">JGI23_00377</name>
</gene>
<evidence type="ECO:0000256" key="2">
    <source>
        <dbReference type="ARBA" id="ARBA00004496"/>
    </source>
</evidence>
<reference evidence="16" key="1">
    <citation type="submission" date="2015-11" db="EMBL/GenBank/DDBJ databases">
        <authorList>
            <person name="Varghese N."/>
        </authorList>
    </citation>
    <scope>NUCLEOTIDE SEQUENCE [LARGE SCALE GENOMIC DNA]</scope>
    <source>
        <strain evidence="16">JGI-23</strain>
    </source>
</reference>
<dbReference type="NCBIfam" id="TIGR03263">
    <property type="entry name" value="guanyl_kin"/>
    <property type="match status" value="1"/>
</dbReference>
<evidence type="ECO:0000256" key="11">
    <source>
        <dbReference type="ARBA" id="ARBA00030128"/>
    </source>
</evidence>
<dbReference type="GO" id="GO:0004385">
    <property type="term" value="F:GMP kinase activity"/>
    <property type="evidence" value="ECO:0007669"/>
    <property type="project" value="UniProtKB-UniRule"/>
</dbReference>
<proteinExistence type="inferred from homology"/>
<dbReference type="GO" id="GO:0005829">
    <property type="term" value="C:cytosol"/>
    <property type="evidence" value="ECO:0007669"/>
    <property type="project" value="TreeGrafter"/>
</dbReference>
<comment type="similarity">
    <text evidence="3 13">Belongs to the guanylate kinase family.</text>
</comment>
<sequence>MPRGRLIVVSAPSGSGKTTIAKKILEKFPFIKFSVSATTRPKRNGEVDGKDYFFLTREEFEKKIQNGELLEWEEIYGNYYGTLKSVVETALKNGDVLLFDVDVNGAISIKRKFPDDAVLIFIKPPNMEVLKERLKRRGTENEEQLKKRIERVPMELEKSSYFDYIFVNDKLEDTVKAVLRAVFNEIEKWKAIQKHEY</sequence>
<evidence type="ECO:0000256" key="9">
    <source>
        <dbReference type="ARBA" id="ARBA00022777"/>
    </source>
</evidence>
<evidence type="ECO:0000256" key="7">
    <source>
        <dbReference type="ARBA" id="ARBA00022679"/>
    </source>
</evidence>
<dbReference type="InterPro" id="IPR008144">
    <property type="entry name" value="Guanylate_kin-like_dom"/>
</dbReference>
<evidence type="ECO:0000256" key="1">
    <source>
        <dbReference type="ARBA" id="ARBA00003531"/>
    </source>
</evidence>
<evidence type="ECO:0000256" key="4">
    <source>
        <dbReference type="ARBA" id="ARBA00012961"/>
    </source>
</evidence>
<accession>A0A0P1MQQ8</accession>
<keyword evidence="8 13" id="KW-0547">Nucleotide-binding</keyword>
<evidence type="ECO:0000259" key="14">
    <source>
        <dbReference type="PROSITE" id="PS50052"/>
    </source>
</evidence>
<evidence type="ECO:0000256" key="8">
    <source>
        <dbReference type="ARBA" id="ARBA00022741"/>
    </source>
</evidence>
<organism evidence="15 16">
    <name type="scientific">Candidatus Chryseopegocella kryptomonas</name>
    <dbReference type="NCBI Taxonomy" id="1633643"/>
    <lineage>
        <taxon>Bacteria</taxon>
        <taxon>Pseudomonadati</taxon>
        <taxon>Candidatus Kryptoniota</taxon>
        <taxon>Candidatus Chryseopegocella</taxon>
    </lineage>
</organism>
<dbReference type="Pfam" id="PF00625">
    <property type="entry name" value="Guanylate_kin"/>
    <property type="match status" value="1"/>
</dbReference>
<dbReference type="GO" id="GO:0005524">
    <property type="term" value="F:ATP binding"/>
    <property type="evidence" value="ECO:0007669"/>
    <property type="project" value="UniProtKB-UniRule"/>
</dbReference>
<dbReference type="Gene3D" id="3.30.63.10">
    <property type="entry name" value="Guanylate Kinase phosphate binding domain"/>
    <property type="match status" value="1"/>
</dbReference>
<keyword evidence="16" id="KW-1185">Reference proteome</keyword>
<evidence type="ECO:0000256" key="10">
    <source>
        <dbReference type="ARBA" id="ARBA00022840"/>
    </source>
</evidence>
<dbReference type="Proteomes" id="UP000199197">
    <property type="component" value="Unassembled WGS sequence"/>
</dbReference>
<dbReference type="InterPro" id="IPR020590">
    <property type="entry name" value="Guanylate_kinase_CS"/>
</dbReference>
<feature type="binding site" evidence="13">
    <location>
        <begin position="11"/>
        <end position="18"/>
    </location>
    <ligand>
        <name>ATP</name>
        <dbReference type="ChEBI" id="CHEBI:30616"/>
    </ligand>
</feature>
<dbReference type="RefSeq" id="WP_092347622.1">
    <property type="nucleotide sequence ID" value="NZ_CZVW01000003.1"/>
</dbReference>
<dbReference type="FunFam" id="3.30.63.10:FF:000005">
    <property type="entry name" value="Guanylate kinase"/>
    <property type="match status" value="1"/>
</dbReference>
<dbReference type="PROSITE" id="PS00856">
    <property type="entry name" value="GUANYLATE_KINASE_1"/>
    <property type="match status" value="1"/>
</dbReference>
<protein>
    <recommendedName>
        <fullName evidence="5 13">Guanylate kinase</fullName>
        <ecNumber evidence="4 13">2.7.4.8</ecNumber>
    </recommendedName>
    <alternativeName>
        <fullName evidence="11 13">GMP kinase</fullName>
    </alternativeName>
</protein>
<keyword evidence="6 13" id="KW-0963">Cytoplasm</keyword>
<dbReference type="AlphaFoldDB" id="A0A0P1MQQ8"/>
<evidence type="ECO:0000313" key="15">
    <source>
        <dbReference type="EMBL" id="CUS97866.1"/>
    </source>
</evidence>
<evidence type="ECO:0000256" key="13">
    <source>
        <dbReference type="HAMAP-Rule" id="MF_00328"/>
    </source>
</evidence>
<evidence type="ECO:0000256" key="3">
    <source>
        <dbReference type="ARBA" id="ARBA00005790"/>
    </source>
</evidence>
<keyword evidence="9 13" id="KW-0418">Kinase</keyword>
<dbReference type="SMART" id="SM00072">
    <property type="entry name" value="GuKc"/>
    <property type="match status" value="1"/>
</dbReference>
<comment type="subcellular location">
    <subcellularLocation>
        <location evidence="2 13">Cytoplasm</location>
    </subcellularLocation>
</comment>
<dbReference type="Gene3D" id="3.40.50.300">
    <property type="entry name" value="P-loop containing nucleotide triphosphate hydrolases"/>
    <property type="match status" value="1"/>
</dbReference>
<comment type="catalytic activity">
    <reaction evidence="12 13">
        <text>GMP + ATP = GDP + ADP</text>
        <dbReference type="Rhea" id="RHEA:20780"/>
        <dbReference type="ChEBI" id="CHEBI:30616"/>
        <dbReference type="ChEBI" id="CHEBI:58115"/>
        <dbReference type="ChEBI" id="CHEBI:58189"/>
        <dbReference type="ChEBI" id="CHEBI:456216"/>
        <dbReference type="EC" id="2.7.4.8"/>
    </reaction>
</comment>
<dbReference type="EMBL" id="CZVW01000003">
    <property type="protein sequence ID" value="CUS97866.1"/>
    <property type="molecule type" value="Genomic_DNA"/>
</dbReference>
<dbReference type="InterPro" id="IPR027417">
    <property type="entry name" value="P-loop_NTPase"/>
</dbReference>
<dbReference type="InterPro" id="IPR008145">
    <property type="entry name" value="GK/Ca_channel_bsu"/>
</dbReference>
<dbReference type="HAMAP" id="MF_00328">
    <property type="entry name" value="Guanylate_kinase"/>
    <property type="match status" value="1"/>
</dbReference>
<evidence type="ECO:0000313" key="16">
    <source>
        <dbReference type="Proteomes" id="UP000199197"/>
    </source>
</evidence>
<evidence type="ECO:0000256" key="5">
    <source>
        <dbReference type="ARBA" id="ARBA00016296"/>
    </source>
</evidence>
<feature type="domain" description="Guanylate kinase-like" evidence="14">
    <location>
        <begin position="4"/>
        <end position="183"/>
    </location>
</feature>
<dbReference type="PANTHER" id="PTHR23117">
    <property type="entry name" value="GUANYLATE KINASE-RELATED"/>
    <property type="match status" value="1"/>
</dbReference>
<evidence type="ECO:0000256" key="6">
    <source>
        <dbReference type="ARBA" id="ARBA00022490"/>
    </source>
</evidence>
<keyword evidence="10 13" id="KW-0067">ATP-binding</keyword>
<dbReference type="PROSITE" id="PS50052">
    <property type="entry name" value="GUANYLATE_KINASE_2"/>
    <property type="match status" value="1"/>
</dbReference>
<evidence type="ECO:0000256" key="12">
    <source>
        <dbReference type="ARBA" id="ARBA00048594"/>
    </source>
</evidence>
<keyword evidence="7 13" id="KW-0808">Transferase</keyword>
<dbReference type="SUPFAM" id="SSF52540">
    <property type="entry name" value="P-loop containing nucleoside triphosphate hydrolases"/>
    <property type="match status" value="1"/>
</dbReference>
<dbReference type="InterPro" id="IPR017665">
    <property type="entry name" value="Guanylate_kinase"/>
</dbReference>
<dbReference type="OrthoDB" id="9808150at2"/>
<dbReference type="EC" id="2.7.4.8" evidence="4 13"/>
<name>A0A0P1MQQ8_9BACT</name>